<dbReference type="PANTHER" id="PTHR11229">
    <property type="entry name" value="50S RIBOSOMAL PROTEIN L3"/>
    <property type="match status" value="1"/>
</dbReference>
<dbReference type="InterPro" id="IPR000597">
    <property type="entry name" value="Ribosomal_uL3"/>
</dbReference>
<keyword evidence="3 8" id="KW-0699">rRNA-binding</keyword>
<dbReference type="FunFam" id="2.40.30.10:FF:000065">
    <property type="entry name" value="50S ribosomal protein L3, chloroplastic"/>
    <property type="match status" value="1"/>
</dbReference>
<keyword evidence="4 8" id="KW-0694">RNA-binding</keyword>
<dbReference type="PROSITE" id="PS00474">
    <property type="entry name" value="RIBOSOMAL_L3"/>
    <property type="match status" value="1"/>
</dbReference>
<comment type="similarity">
    <text evidence="1 8 9">Belongs to the universal ribosomal protein uL3 family.</text>
</comment>
<dbReference type="Gene3D" id="2.40.30.10">
    <property type="entry name" value="Translation factors"/>
    <property type="match status" value="2"/>
</dbReference>
<dbReference type="HAMAP" id="MF_01325_B">
    <property type="entry name" value="Ribosomal_uL3_B"/>
    <property type="match status" value="1"/>
</dbReference>
<dbReference type="GeneID" id="33356949"/>
<evidence type="ECO:0000256" key="9">
    <source>
        <dbReference type="RuleBase" id="RU003905"/>
    </source>
</evidence>
<dbReference type="NCBIfam" id="TIGR03625">
    <property type="entry name" value="L3_bact"/>
    <property type="match status" value="1"/>
</dbReference>
<geneLocation type="chloroplast" evidence="11"/>
<dbReference type="RefSeq" id="YP_009394997.1">
    <property type="nucleotide sequence ID" value="NC_035275.1"/>
</dbReference>
<dbReference type="GO" id="GO:0022625">
    <property type="term" value="C:cytosolic large ribosomal subunit"/>
    <property type="evidence" value="ECO:0007669"/>
    <property type="project" value="TreeGrafter"/>
</dbReference>
<sequence length="204" mass="22640">MSIGMLGKKLGMTQIFDDKGNAIPVTLLQIGPCTITKIEENHTYGKIQIGYQYANMNKINKPNIGHFAKNNLPCFKYLKEYKSTTWKELNVGDILSIKKFTIGELINVSGISIGKGFSGYQKRHHFSRGPMSHGSKNHRQPGSIGAGTTPGRVFPGKRMAGRMGNNKVSIKNLKILQIDTTNDILIIKGCVPGKKNNNIYIYQK</sequence>
<dbReference type="EMBL" id="MF101428">
    <property type="protein sequence ID" value="ARW63559.1"/>
    <property type="molecule type" value="Genomic_DNA"/>
</dbReference>
<keyword evidence="11" id="KW-0150">Chloroplast</keyword>
<dbReference type="InterPro" id="IPR019926">
    <property type="entry name" value="Ribosomal_uL3_CS"/>
</dbReference>
<gene>
    <name evidence="8 11" type="primary">rpl3</name>
</gene>
<organism evidence="11">
    <name type="scientific">Polysiphonia urceolata</name>
    <name type="common">Red alga</name>
    <name type="synonym">Conferva urceolata</name>
    <dbReference type="NCBI Taxonomy" id="173545"/>
    <lineage>
        <taxon>Eukaryota</taxon>
        <taxon>Rhodophyta</taxon>
        <taxon>Florideophyceae</taxon>
        <taxon>Rhodymeniophycidae</taxon>
        <taxon>Ceramiales</taxon>
        <taxon>Rhodomelaceae</taxon>
        <taxon>Polysiphonioideae</taxon>
        <taxon>Polysiphonia</taxon>
    </lineage>
</organism>
<evidence type="ECO:0000256" key="1">
    <source>
        <dbReference type="ARBA" id="ARBA00006540"/>
    </source>
</evidence>
<dbReference type="InterPro" id="IPR019927">
    <property type="entry name" value="Ribosomal_uL3_bac/org-type"/>
</dbReference>
<reference evidence="11" key="1">
    <citation type="journal article" date="2017" name="J. Phycol.">
        <title>Analysis of chloroplast genomes and a supermatrix inform reclassification of the Rhodomelaceae (Rhodophyta).</title>
        <authorList>
            <person name="Diaz-Tapia P."/>
            <person name="Maggs C.A."/>
            <person name="West J.A."/>
            <person name="Verbruggen H."/>
        </authorList>
    </citation>
    <scope>NUCLEOTIDE SEQUENCE</scope>
    <source>
        <strain evidence="11">PD550</strain>
    </source>
</reference>
<evidence type="ECO:0000313" key="11">
    <source>
        <dbReference type="EMBL" id="ARW63559.1"/>
    </source>
</evidence>
<dbReference type="GO" id="GO:0019843">
    <property type="term" value="F:rRNA binding"/>
    <property type="evidence" value="ECO:0007669"/>
    <property type="project" value="UniProtKB-UniRule"/>
</dbReference>
<dbReference type="GO" id="GO:0006412">
    <property type="term" value="P:translation"/>
    <property type="evidence" value="ECO:0007669"/>
    <property type="project" value="UniProtKB-UniRule"/>
</dbReference>
<protein>
    <recommendedName>
        <fullName evidence="7 8">Large ribosomal subunit protein uL3c</fullName>
    </recommendedName>
</protein>
<evidence type="ECO:0000256" key="10">
    <source>
        <dbReference type="SAM" id="MobiDB-lite"/>
    </source>
</evidence>
<evidence type="ECO:0000256" key="4">
    <source>
        <dbReference type="ARBA" id="ARBA00022884"/>
    </source>
</evidence>
<evidence type="ECO:0000256" key="7">
    <source>
        <dbReference type="ARBA" id="ARBA00035213"/>
    </source>
</evidence>
<keyword evidence="5 8" id="KW-0689">Ribosomal protein</keyword>
<dbReference type="InterPro" id="IPR009000">
    <property type="entry name" value="Transl_B-barrel_sf"/>
</dbReference>
<dbReference type="SUPFAM" id="SSF50447">
    <property type="entry name" value="Translation proteins"/>
    <property type="match status" value="1"/>
</dbReference>
<evidence type="ECO:0000256" key="2">
    <source>
        <dbReference type="ARBA" id="ARBA00011838"/>
    </source>
</evidence>
<dbReference type="AlphaFoldDB" id="A0A1Z1MC92"/>
<dbReference type="PANTHER" id="PTHR11229:SF16">
    <property type="entry name" value="LARGE RIBOSOMAL SUBUNIT PROTEIN UL3C"/>
    <property type="match status" value="1"/>
</dbReference>
<comment type="function">
    <text evidence="8">One of the primary rRNA binding proteins, it binds directly near the 3'-end of the 23S rRNA, where it nucleates assembly of the 50S subunit.</text>
</comment>
<evidence type="ECO:0000256" key="3">
    <source>
        <dbReference type="ARBA" id="ARBA00022730"/>
    </source>
</evidence>
<accession>A0A1Z1MC92</accession>
<keyword evidence="6 8" id="KW-0687">Ribonucleoprotein</keyword>
<name>A0A1Z1MC92_POLUR</name>
<feature type="region of interest" description="Disordered" evidence="10">
    <location>
        <begin position="127"/>
        <end position="151"/>
    </location>
</feature>
<proteinExistence type="inferred from homology"/>
<dbReference type="GO" id="GO:0003735">
    <property type="term" value="F:structural constituent of ribosome"/>
    <property type="evidence" value="ECO:0007669"/>
    <property type="project" value="InterPro"/>
</dbReference>
<keyword evidence="11" id="KW-0934">Plastid</keyword>
<dbReference type="Pfam" id="PF00297">
    <property type="entry name" value="Ribosomal_L3"/>
    <property type="match status" value="1"/>
</dbReference>
<comment type="subunit">
    <text evidence="2 8">Part of the 50S ribosomal subunit.</text>
</comment>
<comment type="subcellular location">
    <subcellularLocation>
        <location evidence="8">Plastid</location>
        <location evidence="8">Chloroplast</location>
    </subcellularLocation>
</comment>
<dbReference type="GO" id="GO:0009507">
    <property type="term" value="C:chloroplast"/>
    <property type="evidence" value="ECO:0007669"/>
    <property type="project" value="UniProtKB-SubCell"/>
</dbReference>
<evidence type="ECO:0000256" key="8">
    <source>
        <dbReference type="HAMAP-Rule" id="MF_01325"/>
    </source>
</evidence>
<evidence type="ECO:0000256" key="6">
    <source>
        <dbReference type="ARBA" id="ARBA00023274"/>
    </source>
</evidence>
<evidence type="ECO:0000256" key="5">
    <source>
        <dbReference type="ARBA" id="ARBA00022980"/>
    </source>
</evidence>